<dbReference type="InterPro" id="IPR027051">
    <property type="entry name" value="XdhC_Rossmann_dom"/>
</dbReference>
<feature type="domain" description="XdhC- CoxI" evidence="1">
    <location>
        <begin position="25"/>
        <end position="81"/>
    </location>
</feature>
<reference evidence="3 4" key="1">
    <citation type="submission" date="2016-10" db="EMBL/GenBank/DDBJ databases">
        <authorList>
            <person name="de Groot N.N."/>
        </authorList>
    </citation>
    <scope>NUCLEOTIDE SEQUENCE [LARGE SCALE GENOMIC DNA]</scope>
    <source>
        <strain evidence="3 4">DSM 19548</strain>
    </source>
</reference>
<dbReference type="RefSeq" id="WP_093358665.1">
    <property type="nucleotide sequence ID" value="NZ_FOLG01000001.1"/>
</dbReference>
<protein>
    <submittedName>
        <fullName evidence="3">Xanthine dehydrogenase accessory factor</fullName>
    </submittedName>
</protein>
<dbReference type="Gene3D" id="3.40.50.720">
    <property type="entry name" value="NAD(P)-binding Rossmann-like Domain"/>
    <property type="match status" value="1"/>
</dbReference>
<dbReference type="STRING" id="441112.SAMN04488094_101248"/>
<sequence length="277" mass="30282">MRGEPHPRPVDPDHAALAVACEPGVALCTIVGIDGAFSRRIGAQLAIRPDGITAGDFADNCLERQLVTDVGELTAPEVRRYGRGSEKIDFRLPCGGGLDILLDPLPDRDAVRRAMDDLHARRPTRLDLPGLPYREFLPALRLRLFGKGPEMTAVADLARMMDIEIQVLSTDTLSFGRPSALPKADPWTAILLLFHDHDWEIALIEEAMSSEAFYIGAQGSRATHDRRLADLSTRGVVVDERLGSPVGVIPSCKTPRLFALSTLTEVVAAYDRLRDDA</sequence>
<dbReference type="PANTHER" id="PTHR30388:SF4">
    <property type="entry name" value="MOLYBDENUM COFACTOR INSERTION CHAPERONE PAOD"/>
    <property type="match status" value="1"/>
</dbReference>
<dbReference type="Pfam" id="PF02625">
    <property type="entry name" value="XdhC_CoxI"/>
    <property type="match status" value="1"/>
</dbReference>
<proteinExistence type="predicted"/>
<dbReference type="InterPro" id="IPR052698">
    <property type="entry name" value="MoCofactor_Util/Proc"/>
</dbReference>
<name>A0A1I1DHN9_9RHOB</name>
<evidence type="ECO:0000313" key="3">
    <source>
        <dbReference type="EMBL" id="SFB74489.1"/>
    </source>
</evidence>
<dbReference type="OrthoDB" id="9815497at2"/>
<accession>A0A1I1DHN9</accession>
<dbReference type="AlphaFoldDB" id="A0A1I1DHN9"/>
<evidence type="ECO:0000313" key="4">
    <source>
        <dbReference type="Proteomes" id="UP000198728"/>
    </source>
</evidence>
<feature type="domain" description="XdhC Rossmann" evidence="2">
    <location>
        <begin position="142"/>
        <end position="266"/>
    </location>
</feature>
<evidence type="ECO:0000259" key="2">
    <source>
        <dbReference type="Pfam" id="PF13478"/>
    </source>
</evidence>
<dbReference type="Pfam" id="PF13478">
    <property type="entry name" value="XdhC_C"/>
    <property type="match status" value="1"/>
</dbReference>
<dbReference type="PANTHER" id="PTHR30388">
    <property type="entry name" value="ALDEHYDE OXIDOREDUCTASE MOLYBDENUM COFACTOR ASSEMBLY PROTEIN"/>
    <property type="match status" value="1"/>
</dbReference>
<dbReference type="EMBL" id="FOLG01000001">
    <property type="protein sequence ID" value="SFB74489.1"/>
    <property type="molecule type" value="Genomic_DNA"/>
</dbReference>
<dbReference type="Proteomes" id="UP000198728">
    <property type="component" value="Unassembled WGS sequence"/>
</dbReference>
<keyword evidence="4" id="KW-1185">Reference proteome</keyword>
<gene>
    <name evidence="3" type="ORF">SAMN04488094_101248</name>
</gene>
<dbReference type="InterPro" id="IPR003777">
    <property type="entry name" value="XdhC_CoxI"/>
</dbReference>
<evidence type="ECO:0000259" key="1">
    <source>
        <dbReference type="Pfam" id="PF02625"/>
    </source>
</evidence>
<organism evidence="3 4">
    <name type="scientific">Tropicimonas isoalkanivorans</name>
    <dbReference type="NCBI Taxonomy" id="441112"/>
    <lineage>
        <taxon>Bacteria</taxon>
        <taxon>Pseudomonadati</taxon>
        <taxon>Pseudomonadota</taxon>
        <taxon>Alphaproteobacteria</taxon>
        <taxon>Rhodobacterales</taxon>
        <taxon>Roseobacteraceae</taxon>
        <taxon>Tropicimonas</taxon>
    </lineage>
</organism>